<protein>
    <submittedName>
        <fullName evidence="1">Uncharacterized protein</fullName>
    </submittedName>
</protein>
<accession>A0A9E7H231</accession>
<dbReference type="Proteomes" id="UP001055439">
    <property type="component" value="Chromosome 8"/>
</dbReference>
<evidence type="ECO:0000313" key="1">
    <source>
        <dbReference type="EMBL" id="URE22382.1"/>
    </source>
</evidence>
<dbReference type="EMBL" id="CP097510">
    <property type="protein sequence ID" value="URE22382.1"/>
    <property type="molecule type" value="Genomic_DNA"/>
</dbReference>
<reference evidence="1" key="1">
    <citation type="submission" date="2022-05" db="EMBL/GenBank/DDBJ databases">
        <title>The Musa troglodytarum L. genome provides insights into the mechanism of non-climacteric behaviour and enrichment of carotenoids.</title>
        <authorList>
            <person name="Wang J."/>
        </authorList>
    </citation>
    <scope>NUCLEOTIDE SEQUENCE</scope>
    <source>
        <tissue evidence="1">Leaf</tissue>
    </source>
</reference>
<keyword evidence="2" id="KW-1185">Reference proteome</keyword>
<organism evidence="1 2">
    <name type="scientific">Musa troglodytarum</name>
    <name type="common">fe'i banana</name>
    <dbReference type="NCBI Taxonomy" id="320322"/>
    <lineage>
        <taxon>Eukaryota</taxon>
        <taxon>Viridiplantae</taxon>
        <taxon>Streptophyta</taxon>
        <taxon>Embryophyta</taxon>
        <taxon>Tracheophyta</taxon>
        <taxon>Spermatophyta</taxon>
        <taxon>Magnoliopsida</taxon>
        <taxon>Liliopsida</taxon>
        <taxon>Zingiberales</taxon>
        <taxon>Musaceae</taxon>
        <taxon>Musa</taxon>
    </lineage>
</organism>
<evidence type="ECO:0000313" key="2">
    <source>
        <dbReference type="Proteomes" id="UP001055439"/>
    </source>
</evidence>
<gene>
    <name evidence="1" type="ORF">MUK42_35873</name>
</gene>
<name>A0A9E7H231_9LILI</name>
<proteinExistence type="predicted"/>
<dbReference type="AlphaFoldDB" id="A0A9E7H231"/>
<sequence length="88" mass="10066">MEPLRITSLDDDDDGVQWNGSHRVCSPWQHPLLRSSKLSTFFKPWNSRKLGEKRLDVDNATQSQYKNTLQKLGLAVGVKDARQANQEN</sequence>